<dbReference type="SUPFAM" id="SSF46955">
    <property type="entry name" value="Putative DNA-binding domain"/>
    <property type="match status" value="1"/>
</dbReference>
<dbReference type="HOGENOM" id="CLU_065103_0_0_9"/>
<keyword evidence="1" id="KW-0678">Repressor</keyword>
<evidence type="ECO:0000256" key="2">
    <source>
        <dbReference type="ARBA" id="ARBA00023015"/>
    </source>
</evidence>
<protein>
    <submittedName>
        <fullName evidence="6">Transcriptional regulator, effector-binding domain/component</fullName>
    </submittedName>
</protein>
<feature type="domain" description="HTH merR-type" evidence="5">
    <location>
        <begin position="40"/>
        <end position="110"/>
    </location>
</feature>
<dbReference type="EMBL" id="CP003108">
    <property type="protein sequence ID" value="AET68024.1"/>
    <property type="molecule type" value="Genomic_DNA"/>
</dbReference>
<dbReference type="Gene3D" id="3.20.80.10">
    <property type="entry name" value="Regulatory factor, effector binding domain"/>
    <property type="match status" value="1"/>
</dbReference>
<dbReference type="PROSITE" id="PS50937">
    <property type="entry name" value="HTH_MERR_2"/>
    <property type="match status" value="1"/>
</dbReference>
<evidence type="ECO:0000256" key="1">
    <source>
        <dbReference type="ARBA" id="ARBA00022491"/>
    </source>
</evidence>
<evidence type="ECO:0000259" key="5">
    <source>
        <dbReference type="PROSITE" id="PS50937"/>
    </source>
</evidence>
<dbReference type="InterPro" id="IPR000551">
    <property type="entry name" value="MerR-type_HTH_dom"/>
</dbReference>
<name>G7WFD8_DESOD</name>
<dbReference type="PATRIC" id="fig|768706.3.peg.2468"/>
<dbReference type="InterPro" id="IPR011256">
    <property type="entry name" value="Reg_factor_effector_dom_sf"/>
</dbReference>
<sequence length="313" mass="36643">MDYEKYNSTCKNLIERVCCFSLYGLIQGFPATRCGEMKNKFSIGQISKLYNIPIKTLRYYDEIGLFKPIDVDKKTGYRHYSSEQFEQLHTIIYLKIRGVSLKDIKNHLEKRNIDCFLELLKEQQSITENKIKEFEKIKITLKNRIKEIEGSKNVLNLDTVTINELQERKILKLTEKICSERELELFLKKLENNVISPGHIIVGKVGLTVSKDKIMQMIFDEYNSIFVLLEECIENNIFIETIKQGSYACVCFRGGRSESPKYYKMILEYLDENGLEIIGDSIERTIINQFISEDKSYHLTEIQIPVRKLLTLQ</sequence>
<keyword evidence="4" id="KW-0804">Transcription</keyword>
<dbReference type="AlphaFoldDB" id="G7WFD8"/>
<evidence type="ECO:0000256" key="3">
    <source>
        <dbReference type="ARBA" id="ARBA00023125"/>
    </source>
</evidence>
<dbReference type="SUPFAM" id="SSF55136">
    <property type="entry name" value="Probable bacterial effector-binding domain"/>
    <property type="match status" value="1"/>
</dbReference>
<dbReference type="CDD" id="cd01107">
    <property type="entry name" value="HTH_BmrR"/>
    <property type="match status" value="1"/>
</dbReference>
<organism evidence="6 7">
    <name type="scientific">Desulfosporosinus orientis (strain ATCC 19365 / DSM 765 / NCIMB 8382 / VKM B-1628 / Singapore I)</name>
    <name type="common">Desulfotomaculum orientis</name>
    <dbReference type="NCBI Taxonomy" id="768706"/>
    <lineage>
        <taxon>Bacteria</taxon>
        <taxon>Bacillati</taxon>
        <taxon>Bacillota</taxon>
        <taxon>Clostridia</taxon>
        <taxon>Eubacteriales</taxon>
        <taxon>Desulfitobacteriaceae</taxon>
        <taxon>Desulfosporosinus</taxon>
    </lineage>
</organism>
<gene>
    <name evidence="6" type="ordered locus">Desor_2455</name>
</gene>
<keyword evidence="7" id="KW-1185">Reference proteome</keyword>
<dbReference type="PANTHER" id="PTHR30204:SF69">
    <property type="entry name" value="MERR-FAMILY TRANSCRIPTIONAL REGULATOR"/>
    <property type="match status" value="1"/>
</dbReference>
<dbReference type="InterPro" id="IPR029442">
    <property type="entry name" value="GyrI-like"/>
</dbReference>
<dbReference type="InterPro" id="IPR009061">
    <property type="entry name" value="DNA-bd_dom_put_sf"/>
</dbReference>
<dbReference type="STRING" id="768706.Desor_2455"/>
<dbReference type="Gene3D" id="1.10.1660.10">
    <property type="match status" value="1"/>
</dbReference>
<evidence type="ECO:0000256" key="4">
    <source>
        <dbReference type="ARBA" id="ARBA00023163"/>
    </source>
</evidence>
<dbReference type="Pfam" id="PF06445">
    <property type="entry name" value="GyrI-like"/>
    <property type="match status" value="1"/>
</dbReference>
<dbReference type="eggNOG" id="COG4978">
    <property type="taxonomic scope" value="Bacteria"/>
</dbReference>
<dbReference type="KEGG" id="dor:Desor_2455"/>
<dbReference type="GO" id="GO:0003700">
    <property type="term" value="F:DNA-binding transcription factor activity"/>
    <property type="evidence" value="ECO:0007669"/>
    <property type="project" value="InterPro"/>
</dbReference>
<dbReference type="InterPro" id="IPR047057">
    <property type="entry name" value="MerR_fam"/>
</dbReference>
<dbReference type="SMART" id="SM00422">
    <property type="entry name" value="HTH_MERR"/>
    <property type="match status" value="1"/>
</dbReference>
<proteinExistence type="predicted"/>
<dbReference type="SMART" id="SM00871">
    <property type="entry name" value="AraC_E_bind"/>
    <property type="match status" value="1"/>
</dbReference>
<dbReference type="RefSeq" id="WP_014184832.1">
    <property type="nucleotide sequence ID" value="NC_016584.1"/>
</dbReference>
<dbReference type="Proteomes" id="UP000006346">
    <property type="component" value="Chromosome"/>
</dbReference>
<dbReference type="eggNOG" id="COG0789">
    <property type="taxonomic scope" value="Bacteria"/>
</dbReference>
<reference evidence="7" key="1">
    <citation type="submission" date="2011-11" db="EMBL/GenBank/DDBJ databases">
        <title>Complete sequence of Desulfosporosinus orientis DSM 765.</title>
        <authorList>
            <person name="Lucas S."/>
            <person name="Han J."/>
            <person name="Lapidus A."/>
            <person name="Cheng J.-F."/>
            <person name="Goodwin L."/>
            <person name="Pitluck S."/>
            <person name="Peters L."/>
            <person name="Ovchinnikova G."/>
            <person name="Teshima H."/>
            <person name="Detter J.C."/>
            <person name="Han C."/>
            <person name="Tapia R."/>
            <person name="Land M."/>
            <person name="Hauser L."/>
            <person name="Kyrpides N."/>
            <person name="Ivanova N."/>
            <person name="Pagani I."/>
            <person name="Pester M."/>
            <person name="Spring S."/>
            <person name="Ollivier B."/>
            <person name="Rattei T."/>
            <person name="Klenk H.-P."/>
            <person name="Wagner M."/>
            <person name="Loy A."/>
            <person name="Woyke T."/>
        </authorList>
    </citation>
    <scope>NUCLEOTIDE SEQUENCE [LARGE SCALE GENOMIC DNA]</scope>
    <source>
        <strain evidence="7">ATCC 19365 / DSM 765 / NCIMB 8382 / VKM B-1628</strain>
    </source>
</reference>
<dbReference type="InterPro" id="IPR010499">
    <property type="entry name" value="AraC_E-bd"/>
</dbReference>
<dbReference type="GO" id="GO:0003677">
    <property type="term" value="F:DNA binding"/>
    <property type="evidence" value="ECO:0007669"/>
    <property type="project" value="UniProtKB-KW"/>
</dbReference>
<keyword evidence="2" id="KW-0805">Transcription regulation</keyword>
<dbReference type="Pfam" id="PF13411">
    <property type="entry name" value="MerR_1"/>
    <property type="match status" value="1"/>
</dbReference>
<reference evidence="6 7" key="2">
    <citation type="journal article" date="2012" name="J. Bacteriol.">
        <title>Complete genome sequences of Desulfosporosinus orientis DSM765T, Desulfosporosinus youngiae DSM17734T, Desulfosporosinus meridiei DSM13257T, and Desulfosporosinus acidiphilus DSM22704T.</title>
        <authorList>
            <person name="Pester M."/>
            <person name="Brambilla E."/>
            <person name="Alazard D."/>
            <person name="Rattei T."/>
            <person name="Weinmaier T."/>
            <person name="Han J."/>
            <person name="Lucas S."/>
            <person name="Lapidus A."/>
            <person name="Cheng J.F."/>
            <person name="Goodwin L."/>
            <person name="Pitluck S."/>
            <person name="Peters L."/>
            <person name="Ovchinnikova G."/>
            <person name="Teshima H."/>
            <person name="Detter J.C."/>
            <person name="Han C.S."/>
            <person name="Tapia R."/>
            <person name="Land M.L."/>
            <person name="Hauser L."/>
            <person name="Kyrpides N.C."/>
            <person name="Ivanova N.N."/>
            <person name="Pagani I."/>
            <person name="Huntmann M."/>
            <person name="Wei C.L."/>
            <person name="Davenport K.W."/>
            <person name="Daligault H."/>
            <person name="Chain P.S."/>
            <person name="Chen A."/>
            <person name="Mavromatis K."/>
            <person name="Markowitz V."/>
            <person name="Szeto E."/>
            <person name="Mikhailova N."/>
            <person name="Pati A."/>
            <person name="Wagner M."/>
            <person name="Woyke T."/>
            <person name="Ollivier B."/>
            <person name="Klenk H.P."/>
            <person name="Spring S."/>
            <person name="Loy A."/>
        </authorList>
    </citation>
    <scope>NUCLEOTIDE SEQUENCE [LARGE SCALE GENOMIC DNA]</scope>
    <source>
        <strain evidence="7">ATCC 19365 / DSM 765 / NCIMB 8382 / VKM B-1628</strain>
    </source>
</reference>
<accession>G7WFD8</accession>
<dbReference type="PANTHER" id="PTHR30204">
    <property type="entry name" value="REDOX-CYCLING DRUG-SENSING TRANSCRIPTIONAL ACTIVATOR SOXR"/>
    <property type="match status" value="1"/>
</dbReference>
<evidence type="ECO:0000313" key="7">
    <source>
        <dbReference type="Proteomes" id="UP000006346"/>
    </source>
</evidence>
<evidence type="ECO:0000313" key="6">
    <source>
        <dbReference type="EMBL" id="AET68024.1"/>
    </source>
</evidence>
<keyword evidence="3" id="KW-0238">DNA-binding</keyword>